<reference evidence="1 2" key="1">
    <citation type="submission" date="2023-03" db="EMBL/GenBank/DDBJ databases">
        <title>Bacillus Genome Sequencing.</title>
        <authorList>
            <person name="Dunlap C."/>
        </authorList>
    </citation>
    <scope>NUCLEOTIDE SEQUENCE [LARGE SCALE GENOMIC DNA]</scope>
    <source>
        <strain evidence="1 2">BD-525</strain>
    </source>
</reference>
<accession>A0ABU6GT38</accession>
<sequence length="67" mass="7455">MRTTLQVAPPQTSFWSTRRFIPDLADLGLSDDEIQELLSVKSTGIYLINGVAYDKDGNKLTLLNEAN</sequence>
<dbReference type="Proteomes" id="UP001344632">
    <property type="component" value="Unassembled WGS sequence"/>
</dbReference>
<dbReference type="RefSeq" id="WP_326089158.1">
    <property type="nucleotide sequence ID" value="NZ_JARLKZ010000012.1"/>
</dbReference>
<gene>
    <name evidence="1" type="ORF">P4H66_16640</name>
</gene>
<name>A0ABU6GT38_9BACL</name>
<organism evidence="1 2">
    <name type="scientific">Paenibacillus dokdonensis</name>
    <dbReference type="NCBI Taxonomy" id="2567944"/>
    <lineage>
        <taxon>Bacteria</taxon>
        <taxon>Bacillati</taxon>
        <taxon>Bacillota</taxon>
        <taxon>Bacilli</taxon>
        <taxon>Bacillales</taxon>
        <taxon>Paenibacillaceae</taxon>
        <taxon>Paenibacillus</taxon>
    </lineage>
</organism>
<proteinExistence type="predicted"/>
<evidence type="ECO:0000313" key="1">
    <source>
        <dbReference type="EMBL" id="MEC0241451.1"/>
    </source>
</evidence>
<keyword evidence="2" id="KW-1185">Reference proteome</keyword>
<comment type="caution">
    <text evidence="1">The sequence shown here is derived from an EMBL/GenBank/DDBJ whole genome shotgun (WGS) entry which is preliminary data.</text>
</comment>
<dbReference type="EMBL" id="JARLKZ010000012">
    <property type="protein sequence ID" value="MEC0241451.1"/>
    <property type="molecule type" value="Genomic_DNA"/>
</dbReference>
<protein>
    <submittedName>
        <fullName evidence="1">Uncharacterized protein</fullName>
    </submittedName>
</protein>
<evidence type="ECO:0000313" key="2">
    <source>
        <dbReference type="Proteomes" id="UP001344632"/>
    </source>
</evidence>